<dbReference type="InterPro" id="IPR003660">
    <property type="entry name" value="HAMP_dom"/>
</dbReference>
<evidence type="ECO:0008006" key="12">
    <source>
        <dbReference type="Google" id="ProtNLM"/>
    </source>
</evidence>
<dbReference type="Pfam" id="PF00672">
    <property type="entry name" value="HAMP"/>
    <property type="match status" value="1"/>
</dbReference>
<evidence type="ECO:0000256" key="4">
    <source>
        <dbReference type="PROSITE-ProRule" id="PRU00284"/>
    </source>
</evidence>
<dbReference type="SMART" id="SM00283">
    <property type="entry name" value="MA"/>
    <property type="match status" value="1"/>
</dbReference>
<dbReference type="Pfam" id="PF00015">
    <property type="entry name" value="MCPsignal"/>
    <property type="match status" value="1"/>
</dbReference>
<dbReference type="CDD" id="cd11386">
    <property type="entry name" value="MCP_signal"/>
    <property type="match status" value="1"/>
</dbReference>
<feature type="region of interest" description="Disordered" evidence="6">
    <location>
        <begin position="362"/>
        <end position="389"/>
    </location>
</feature>
<dbReference type="InterPro" id="IPR004089">
    <property type="entry name" value="MCPsignal_dom"/>
</dbReference>
<evidence type="ECO:0000256" key="1">
    <source>
        <dbReference type="ARBA" id="ARBA00004370"/>
    </source>
</evidence>
<dbReference type="PROSITE" id="PS50111">
    <property type="entry name" value="CHEMOTAXIS_TRANSDUC_2"/>
    <property type="match status" value="1"/>
</dbReference>
<keyword evidence="7" id="KW-1133">Transmembrane helix</keyword>
<gene>
    <name evidence="10" type="ORF">SFSGTM_19390</name>
</gene>
<evidence type="ECO:0000313" key="10">
    <source>
        <dbReference type="EMBL" id="BBP01231.1"/>
    </source>
</evidence>
<dbReference type="FunFam" id="1.10.287.950:FF:000001">
    <property type="entry name" value="Methyl-accepting chemotaxis sensory transducer"/>
    <property type="match status" value="1"/>
</dbReference>
<evidence type="ECO:0000256" key="7">
    <source>
        <dbReference type="SAM" id="Phobius"/>
    </source>
</evidence>
<feature type="domain" description="HAMP" evidence="9">
    <location>
        <begin position="59"/>
        <end position="111"/>
    </location>
</feature>
<dbReference type="GO" id="GO:0006935">
    <property type="term" value="P:chemotaxis"/>
    <property type="evidence" value="ECO:0007669"/>
    <property type="project" value="TreeGrafter"/>
</dbReference>
<keyword evidence="4" id="KW-0807">Transducer</keyword>
<dbReference type="PANTHER" id="PTHR43531:SF14">
    <property type="entry name" value="METHYL-ACCEPTING CHEMOTAXIS PROTEIN I-RELATED"/>
    <property type="match status" value="1"/>
</dbReference>
<feature type="transmembrane region" description="Helical" evidence="7">
    <location>
        <begin position="38"/>
        <end position="58"/>
    </location>
</feature>
<dbReference type="KEGG" id="sniv:SFSGTM_19390"/>
<dbReference type="AlphaFoldDB" id="A0A809RQV2"/>
<dbReference type="GO" id="GO:0005886">
    <property type="term" value="C:plasma membrane"/>
    <property type="evidence" value="ECO:0007669"/>
    <property type="project" value="TreeGrafter"/>
</dbReference>
<feature type="transmembrane region" description="Helical" evidence="7">
    <location>
        <begin position="12"/>
        <end position="32"/>
    </location>
</feature>
<dbReference type="CDD" id="cd06225">
    <property type="entry name" value="HAMP"/>
    <property type="match status" value="1"/>
</dbReference>
<evidence type="ECO:0000256" key="2">
    <source>
        <dbReference type="ARBA" id="ARBA00022481"/>
    </source>
</evidence>
<evidence type="ECO:0000259" key="9">
    <source>
        <dbReference type="PROSITE" id="PS50885"/>
    </source>
</evidence>
<dbReference type="Pfam" id="PF13682">
    <property type="entry name" value="CZB"/>
    <property type="match status" value="1"/>
</dbReference>
<dbReference type="InterPro" id="IPR051310">
    <property type="entry name" value="MCP_chemotaxis"/>
</dbReference>
<comment type="subcellular location">
    <subcellularLocation>
        <location evidence="1">Membrane</location>
    </subcellularLocation>
</comment>
<accession>A0A809RQV2</accession>
<dbReference type="SUPFAM" id="SSF58104">
    <property type="entry name" value="Methyl-accepting chemotaxis protein (MCP) signaling domain"/>
    <property type="match status" value="1"/>
</dbReference>
<keyword evidence="7" id="KW-0472">Membrane</keyword>
<keyword evidence="11" id="KW-1185">Reference proteome</keyword>
<comment type="similarity">
    <text evidence="3">Belongs to the methyl-accepting chemotaxis (MCP) protein family.</text>
</comment>
<evidence type="ECO:0000256" key="3">
    <source>
        <dbReference type="ARBA" id="ARBA00029447"/>
    </source>
</evidence>
<dbReference type="InterPro" id="IPR025991">
    <property type="entry name" value="Chemoreceptor_zinc-bind_dom"/>
</dbReference>
<keyword evidence="7" id="KW-0812">Transmembrane</keyword>
<dbReference type="PROSITE" id="PS50885">
    <property type="entry name" value="HAMP"/>
    <property type="match status" value="1"/>
</dbReference>
<dbReference type="PANTHER" id="PTHR43531">
    <property type="entry name" value="PROTEIN ICFG"/>
    <property type="match status" value="1"/>
</dbReference>
<reference evidence="11" key="1">
    <citation type="submission" date="2019-11" db="EMBL/GenBank/DDBJ databases">
        <title>Isolation and characterization of a novel species in the genus Sulfuriferula.</title>
        <authorList>
            <person name="Mochizuki J."/>
            <person name="Kojima H."/>
            <person name="Fukui M."/>
        </authorList>
    </citation>
    <scope>NUCLEOTIDE SEQUENCE [LARGE SCALE GENOMIC DNA]</scope>
    <source>
        <strain evidence="11">SGTM</strain>
    </source>
</reference>
<feature type="domain" description="Methyl-accepting transducer" evidence="8">
    <location>
        <begin position="116"/>
        <end position="345"/>
    </location>
</feature>
<dbReference type="GO" id="GO:0007165">
    <property type="term" value="P:signal transduction"/>
    <property type="evidence" value="ECO:0007669"/>
    <property type="project" value="UniProtKB-KW"/>
</dbReference>
<evidence type="ECO:0000259" key="8">
    <source>
        <dbReference type="PROSITE" id="PS50111"/>
    </source>
</evidence>
<feature type="coiled-coil region" evidence="5">
    <location>
        <begin position="316"/>
        <end position="354"/>
    </location>
</feature>
<proteinExistence type="inferred from homology"/>
<sequence>MNNIGIGTRLTLAFGLAYLFMIVIALLAFSGWEYAMTATIVLLLVGAIFGFLIGIVFVRSITTPMRAAIAVTNQIAKGDLSVAIDFHGKDGLGRLFDALRDMRTNLQALIVDVRSGVVSISSASSEIAAGNLDLSNRTEAQAGSLEETASAMEELTSTVKQNADNARQANQLAETASQVASKGGAVVSDVVNTMGEINQSARKIADIIGVIDGIAFQTNILALNAAVEAARAGEQGRGFAVVATEVRSLAQRSAAAAKEIKALIDDSVDKVEQGNKQAAQAGSTMDEVVNSVQRVTDIMSEISAASREQSQGIEEVNNAITQMDETTQQNAALVEQAAAAAKSLQDQAGHLEELVNQFQLTSTSSHSRLGSSPKNITPRPGQLHQNHGHKHLPAASTPFDINTAIAAHGEWKNKLRTAILQKTEVDAATLSADNCCGLGKWLYGEGKSQFGRLPEFDKVVSAHAQFHKEAGKVAYMINAEDYAKATKALDSGTAYAKASNNVSTAIMALRRSAGI</sequence>
<dbReference type="SMART" id="SM00304">
    <property type="entry name" value="HAMP"/>
    <property type="match status" value="1"/>
</dbReference>
<protein>
    <recommendedName>
        <fullName evidence="12">HAMP domain-containing protein</fullName>
    </recommendedName>
</protein>
<name>A0A809RQV2_9PROT</name>
<evidence type="ECO:0000256" key="6">
    <source>
        <dbReference type="SAM" id="MobiDB-lite"/>
    </source>
</evidence>
<dbReference type="GO" id="GO:0004888">
    <property type="term" value="F:transmembrane signaling receptor activity"/>
    <property type="evidence" value="ECO:0007669"/>
    <property type="project" value="TreeGrafter"/>
</dbReference>
<dbReference type="Gene3D" id="1.10.287.950">
    <property type="entry name" value="Methyl-accepting chemotaxis protein"/>
    <property type="match status" value="1"/>
</dbReference>
<organism evidence="10 11">
    <name type="scientific">Sulfuriferula nivalis</name>
    <dbReference type="NCBI Taxonomy" id="2675298"/>
    <lineage>
        <taxon>Bacteria</taxon>
        <taxon>Pseudomonadati</taxon>
        <taxon>Pseudomonadota</taxon>
        <taxon>Betaproteobacteria</taxon>
        <taxon>Nitrosomonadales</taxon>
        <taxon>Sulfuricellaceae</taxon>
        <taxon>Sulfuriferula</taxon>
    </lineage>
</organism>
<feature type="compositionally biased region" description="Low complexity" evidence="6">
    <location>
        <begin position="362"/>
        <end position="372"/>
    </location>
</feature>
<dbReference type="Gene3D" id="1.20.120.30">
    <property type="entry name" value="Aspartate receptor, ligand-binding domain"/>
    <property type="match status" value="1"/>
</dbReference>
<dbReference type="Proteomes" id="UP000463939">
    <property type="component" value="Chromosome"/>
</dbReference>
<keyword evidence="5" id="KW-0175">Coiled coil</keyword>
<dbReference type="EMBL" id="AP021881">
    <property type="protein sequence ID" value="BBP01231.1"/>
    <property type="molecule type" value="Genomic_DNA"/>
</dbReference>
<keyword evidence="2" id="KW-0488">Methylation</keyword>
<evidence type="ECO:0000313" key="11">
    <source>
        <dbReference type="Proteomes" id="UP000463939"/>
    </source>
</evidence>
<evidence type="ECO:0000256" key="5">
    <source>
        <dbReference type="SAM" id="Coils"/>
    </source>
</evidence>